<dbReference type="GO" id="GO:0012505">
    <property type="term" value="C:endomembrane system"/>
    <property type="evidence" value="ECO:0007669"/>
    <property type="project" value="UniProtKB-SubCell"/>
</dbReference>
<evidence type="ECO:0000256" key="10">
    <source>
        <dbReference type="SAM" id="Phobius"/>
    </source>
</evidence>
<keyword evidence="5" id="KW-0732">Signal</keyword>
<keyword evidence="6 10" id="KW-1133">Transmembrane helix</keyword>
<evidence type="ECO:0000259" key="11">
    <source>
        <dbReference type="PROSITE" id="PS50866"/>
    </source>
</evidence>
<dbReference type="InterPro" id="IPR015720">
    <property type="entry name" value="Emp24-like"/>
</dbReference>
<name>A0AAD8E6Y7_DIPPU</name>
<gene>
    <name evidence="12" type="ORF">L9F63_024457</name>
</gene>
<feature type="domain" description="GOLD" evidence="11">
    <location>
        <begin position="20"/>
        <end position="104"/>
    </location>
</feature>
<comment type="caution">
    <text evidence="12">The sequence shown here is derived from an EMBL/GenBank/DDBJ whole genome shotgun (WGS) entry which is preliminary data.</text>
</comment>
<reference evidence="12" key="1">
    <citation type="journal article" date="2023" name="IScience">
        <title>Live-bearing cockroach genome reveals convergent evolutionary mechanisms linked to viviparity in insects and beyond.</title>
        <authorList>
            <person name="Fouks B."/>
            <person name="Harrison M.C."/>
            <person name="Mikhailova A.A."/>
            <person name="Marchal E."/>
            <person name="English S."/>
            <person name="Carruthers M."/>
            <person name="Jennings E.C."/>
            <person name="Chiamaka E.L."/>
            <person name="Frigard R.A."/>
            <person name="Pippel M."/>
            <person name="Attardo G.M."/>
            <person name="Benoit J.B."/>
            <person name="Bornberg-Bauer E."/>
            <person name="Tobe S.S."/>
        </authorList>
    </citation>
    <scope>NUCLEOTIDE SEQUENCE</scope>
    <source>
        <strain evidence="12">Stay&amp;Tobe</strain>
    </source>
</reference>
<dbReference type="AlphaFoldDB" id="A0AAD8E6Y7"/>
<keyword evidence="13" id="KW-1185">Reference proteome</keyword>
<evidence type="ECO:0000256" key="1">
    <source>
        <dbReference type="ARBA" id="ARBA00004479"/>
    </source>
</evidence>
<evidence type="ECO:0000256" key="8">
    <source>
        <dbReference type="ARBA" id="ARBA00037847"/>
    </source>
</evidence>
<dbReference type="GO" id="GO:0016020">
    <property type="term" value="C:membrane"/>
    <property type="evidence" value="ECO:0007669"/>
    <property type="project" value="UniProtKB-SubCell"/>
</dbReference>
<sequence>MNHVDSLEKEMTVSIDPRREECFYENVKTGQVIDIEYQVIDGGQGEIDISFHLAAPSGRIVISETKKPENAHRIEATEDGDYRMCWDNTFSNFNSKTVFFELIIESEDDEDRDPWDLDLENFDGFNPEELYDMKIQDIQDAVGRVRSHLAKVRHIQDTLRAFEARDRNIAESNFVRVNYWSIVQICVMLIVGLIQVIMLRSLFDDKSRVHRFWKNTLGLR</sequence>
<dbReference type="SUPFAM" id="SSF101576">
    <property type="entry name" value="Supernatant protein factor (SPF), C-terminal domain"/>
    <property type="match status" value="1"/>
</dbReference>
<accession>A0AAD8E6Y7</accession>
<dbReference type="PROSITE" id="PS50866">
    <property type="entry name" value="GOLD"/>
    <property type="match status" value="1"/>
</dbReference>
<evidence type="ECO:0000256" key="4">
    <source>
        <dbReference type="ARBA" id="ARBA00022692"/>
    </source>
</evidence>
<feature type="transmembrane region" description="Helical" evidence="10">
    <location>
        <begin position="179"/>
        <end position="203"/>
    </location>
</feature>
<reference evidence="12" key="2">
    <citation type="submission" date="2023-05" db="EMBL/GenBank/DDBJ databases">
        <authorList>
            <person name="Fouks B."/>
        </authorList>
    </citation>
    <scope>NUCLEOTIDE SEQUENCE</scope>
    <source>
        <strain evidence="12">Stay&amp;Tobe</strain>
        <tissue evidence="12">Testes</tissue>
    </source>
</reference>
<dbReference type="InterPro" id="IPR009038">
    <property type="entry name" value="GOLD_dom"/>
</dbReference>
<organism evidence="12 13">
    <name type="scientific">Diploptera punctata</name>
    <name type="common">Pacific beetle cockroach</name>
    <dbReference type="NCBI Taxonomy" id="6984"/>
    <lineage>
        <taxon>Eukaryota</taxon>
        <taxon>Metazoa</taxon>
        <taxon>Ecdysozoa</taxon>
        <taxon>Arthropoda</taxon>
        <taxon>Hexapoda</taxon>
        <taxon>Insecta</taxon>
        <taxon>Pterygota</taxon>
        <taxon>Neoptera</taxon>
        <taxon>Polyneoptera</taxon>
        <taxon>Dictyoptera</taxon>
        <taxon>Blattodea</taxon>
        <taxon>Blaberoidea</taxon>
        <taxon>Blaberidae</taxon>
        <taxon>Diplopterinae</taxon>
        <taxon>Diploptera</taxon>
    </lineage>
</organism>
<dbReference type="InterPro" id="IPR036598">
    <property type="entry name" value="GOLD_dom_sf"/>
</dbReference>
<dbReference type="Proteomes" id="UP001233999">
    <property type="component" value="Unassembled WGS sequence"/>
</dbReference>
<dbReference type="EMBL" id="JASPKZ010008423">
    <property type="protein sequence ID" value="KAJ9579433.1"/>
    <property type="molecule type" value="Genomic_DNA"/>
</dbReference>
<evidence type="ECO:0000256" key="7">
    <source>
        <dbReference type="ARBA" id="ARBA00023136"/>
    </source>
</evidence>
<dbReference type="Gene3D" id="2.60.120.680">
    <property type="entry name" value="GOLD domain"/>
    <property type="match status" value="1"/>
</dbReference>
<evidence type="ECO:0000313" key="13">
    <source>
        <dbReference type="Proteomes" id="UP001233999"/>
    </source>
</evidence>
<comment type="subcellular location">
    <subcellularLocation>
        <location evidence="8">Endomembrane system</location>
        <topology evidence="8">Single-pass membrane protein</topology>
    </subcellularLocation>
    <subcellularLocation>
        <location evidence="1 9">Membrane</location>
        <topology evidence="1 9">Single-pass type I membrane protein</topology>
    </subcellularLocation>
</comment>
<evidence type="ECO:0000256" key="2">
    <source>
        <dbReference type="ARBA" id="ARBA00007104"/>
    </source>
</evidence>
<evidence type="ECO:0000256" key="6">
    <source>
        <dbReference type="ARBA" id="ARBA00022989"/>
    </source>
</evidence>
<comment type="similarity">
    <text evidence="2 9">Belongs to the EMP24/GP25L family.</text>
</comment>
<keyword evidence="4 9" id="KW-0812">Transmembrane</keyword>
<dbReference type="Pfam" id="PF01105">
    <property type="entry name" value="EMP24_GP25L"/>
    <property type="match status" value="1"/>
</dbReference>
<evidence type="ECO:0000256" key="3">
    <source>
        <dbReference type="ARBA" id="ARBA00022473"/>
    </source>
</evidence>
<keyword evidence="7 10" id="KW-0472">Membrane</keyword>
<dbReference type="SMART" id="SM01190">
    <property type="entry name" value="EMP24_GP25L"/>
    <property type="match status" value="1"/>
</dbReference>
<evidence type="ECO:0000313" key="12">
    <source>
        <dbReference type="EMBL" id="KAJ9579433.1"/>
    </source>
</evidence>
<proteinExistence type="inferred from homology"/>
<keyword evidence="3" id="KW-0217">Developmental protein</keyword>
<evidence type="ECO:0000256" key="5">
    <source>
        <dbReference type="ARBA" id="ARBA00022729"/>
    </source>
</evidence>
<evidence type="ECO:0000256" key="9">
    <source>
        <dbReference type="RuleBase" id="RU003827"/>
    </source>
</evidence>
<protein>
    <recommendedName>
        <fullName evidence="11">GOLD domain-containing protein</fullName>
    </recommendedName>
</protein>
<dbReference type="PANTHER" id="PTHR22811">
    <property type="entry name" value="TRANSMEMBRANE EMP24 DOMAIN-CONTAINING PROTEIN"/>
    <property type="match status" value="1"/>
</dbReference>